<gene>
    <name evidence="3" type="ORF">M9Y10_022854</name>
</gene>
<feature type="region of interest" description="Disordered" evidence="2">
    <location>
        <begin position="3316"/>
        <end position="3335"/>
    </location>
</feature>
<dbReference type="PANTHER" id="PTHR22605:SF1">
    <property type="entry name" value="RZ-TYPE DOMAIN-CONTAINING PROTEIN"/>
    <property type="match status" value="1"/>
</dbReference>
<dbReference type="InterPro" id="IPR031248">
    <property type="entry name" value="RNF213"/>
</dbReference>
<feature type="coiled-coil region" evidence="1">
    <location>
        <begin position="86"/>
        <end position="138"/>
    </location>
</feature>
<evidence type="ECO:0000313" key="4">
    <source>
        <dbReference type="Proteomes" id="UP001470230"/>
    </source>
</evidence>
<name>A0ABR2KTH1_9EUKA</name>
<evidence type="ECO:0000256" key="2">
    <source>
        <dbReference type="SAM" id="MobiDB-lite"/>
    </source>
</evidence>
<keyword evidence="1" id="KW-0175">Coiled coil</keyword>
<dbReference type="SUPFAM" id="SSF52540">
    <property type="entry name" value="P-loop containing nucleoside triphosphate hydrolases"/>
    <property type="match status" value="1"/>
</dbReference>
<comment type="caution">
    <text evidence="3">The sequence shown here is derived from an EMBL/GenBank/DDBJ whole genome shotgun (WGS) entry which is preliminary data.</text>
</comment>
<dbReference type="EMBL" id="JAPFFF010000003">
    <property type="protein sequence ID" value="KAK8894420.1"/>
    <property type="molecule type" value="Genomic_DNA"/>
</dbReference>
<dbReference type="InterPro" id="IPR027417">
    <property type="entry name" value="P-loop_NTPase"/>
</dbReference>
<protein>
    <recommendedName>
        <fullName evidence="5">AAA+ ATPase domain-containing protein</fullName>
    </recommendedName>
</protein>
<evidence type="ECO:0008006" key="5">
    <source>
        <dbReference type="Google" id="ProtNLM"/>
    </source>
</evidence>
<organism evidence="3 4">
    <name type="scientific">Tritrichomonas musculus</name>
    <dbReference type="NCBI Taxonomy" id="1915356"/>
    <lineage>
        <taxon>Eukaryota</taxon>
        <taxon>Metamonada</taxon>
        <taxon>Parabasalia</taxon>
        <taxon>Tritrichomonadida</taxon>
        <taxon>Tritrichomonadidae</taxon>
        <taxon>Tritrichomonas</taxon>
    </lineage>
</organism>
<feature type="compositionally biased region" description="Basic and acidic residues" evidence="2">
    <location>
        <begin position="1752"/>
        <end position="1767"/>
    </location>
</feature>
<reference evidence="3 4" key="1">
    <citation type="submission" date="2024-04" db="EMBL/GenBank/DDBJ databases">
        <title>Tritrichomonas musculus Genome.</title>
        <authorList>
            <person name="Alves-Ferreira E."/>
            <person name="Grigg M."/>
            <person name="Lorenzi H."/>
            <person name="Galac M."/>
        </authorList>
    </citation>
    <scope>NUCLEOTIDE SEQUENCE [LARGE SCALE GENOMIC DNA]</scope>
    <source>
        <strain evidence="3 4">EAF2021</strain>
    </source>
</reference>
<dbReference type="Proteomes" id="UP001470230">
    <property type="component" value="Unassembled WGS sequence"/>
</dbReference>
<feature type="region of interest" description="Disordered" evidence="2">
    <location>
        <begin position="1746"/>
        <end position="1767"/>
    </location>
</feature>
<proteinExistence type="predicted"/>
<dbReference type="PANTHER" id="PTHR22605">
    <property type="entry name" value="RZ-TYPE DOMAIN-CONTAINING PROTEIN"/>
    <property type="match status" value="1"/>
</dbReference>
<evidence type="ECO:0000313" key="3">
    <source>
        <dbReference type="EMBL" id="KAK8894420.1"/>
    </source>
</evidence>
<evidence type="ECO:0000256" key="1">
    <source>
        <dbReference type="SAM" id="Coils"/>
    </source>
</evidence>
<accession>A0ABR2KTH1</accession>
<sequence length="3335" mass="388948">MESGESFFTKIFGVKKDLNNAQKKSEIAKRISKFAKLKIPLKNFRSIVAQLENAKDNDKVKDYFESVKVDLGNSDEQKGSGLNDLIQMTRQDLDAAEDKIQKLNQLDPFISFLTLECKDNINGDINDFINLINSLKEEKSKVIDIMSIDTHPDKADIKKLLNLENAFKIPFNVFNRFLIKQLFKNNKIDSAGSLINAVEKIDQNCKDTVGLNALKKLSTQEFDHEIIKCTQDLMLKDQNKFSIIDTNDSNLVYKQIESNYLEFDKLSEDDKKFLHTVIIRVLHFENFNKLGNFFTDYFAAKDGNKDRFQDIECFINHFEKTEPLIREFSEFSTFCQNTSKDDLFNFQITKFMEEKNIKWPKLDKNIEIEQTSQFFTFWNCVSGLVSSCISDENNESPMITEMSEFLNDKNKFTKFQQKMQQAYIEPTNKKYYVIFESVMRMLIKSDIANKDSNFIKVSKNASDFLADEANRPEYYKVSTGFRALLDNEKKIISLLNTDKANAIIEEYKFVKKVIDGESTWEISFQNHIRLVEKDKITADFPKLRLIAAKLNIVMIETQNISNLEESMHSDKFVKFFQTAEALYSKMCILHQLKFDIADKVYKCDSMDTSKINKLINNFSNLTKAVDDFISNEYKDELCIFTKEQLFALYQLFNRYITDPKKGKSSDLGSIFSGTIISNYHDDFYDLFKREDFDAFILKDNFDDGDIEQFKKNLNDFSKVLKNIIVKLRTKSKKNFDEYVPQLRNTPNLDEYLIGGTVRCICLYPNCTNRDEYQEGEFSAKAQLHSMILYLLYRYRDPNINALPLPTQLLICSMSMTRSQIDSFLGYFNSMTANEIKCMFIVVSPIQLQPELYDYFISRLMNINETISQSRIVILYENEDYTRKPAFNDIIKEISVDHFKPVTKIEALKGLYTINGYYGIQSYYIYQPFPRTGKTHRILSHIYENFKGNHVYTRILVDEATTLTTLINRLNAIPKDPKGKSKIIIHFNVDGKCSTDFHLYIQNLAFFRSLNDGVSTPFVANNQMVFYFEFGSRPSFNHDQFIQDIFPIARYIEEIKIPETKEFFTYTEYVTKPHREIPNALEIDVKPFYRKYLIEAATIARLNYNEDSFLRVQKSALHVRYSDYIDYYQRLYDHLKAEPKDAYDDLLKMFENLPDKERLLISQISDVARVISRFKGPILSQTVYENEKGVGYNVRRFLVGLLIEAAITNCGLPYMPPMEGDKIIDSSEKDEQRLKRIKKFISRHGHMLTICNPAGSADDQTFSLIINEELDFINLLVELDYLPNDSPDVIKKLNENKIKKNDEKVKKINEIKNAIKSALNVVDPDWKKQECPDELFKILADILNLQYYEKDKYNITMVVDVWRSLSDNDRDELQKEWEKNIEKIKKDARDTHKIVYSQEIREIYKDPKNKDPNFLRRKKIWYDVQDQLLNEKLFDINEVEDKQNKQNTIFVSKNIYQFISNCEKYIQNADSLMLKYTLTSQNIKRFVHLVYRIYSNVPIVLMGETGSGKTFTLQFLSEIIGKNVELIHHVIDGGTKEESLRAFLNAKIQNLTNERSRKLKDKLKEAAEDPKTPAAIVASIQYLTKDDKVILSDFDDIKIRINEFIKDQDRKKLSQYDITVDEEVEGFKNYILFNLDKLYRDIELEQKSYLFFFDEVNTAPCQWFIKEIILDRYFEGKILPNYIHFVCAVNPSRRLNNSLENVLDALNPLYDDDSQDKRKNLVYKVGQMPESFVPYLFPADPNRNYGSYNSNSSDKKNDDEERDDEHNKKDLFDINLNSEFDVSIDKKVESEFSIMTYPFVTELASKDNFTKIGDKHHFSATNMFSTSFDYAFFNALFNDSKKSLVYSRSLTRVLSRINIFCCRLSHHVIYKDESFSSIRDPERCIRIMRWAYKFGIYEKLEDNLNFKKAIKRLRRAFIIGLSISFWIRLSDQKPSPHEDSFRKKFIDNVCEYWRKLLEWDAAAEVKESFPAPTFDEWKGIIKEECKKYVDLFVDNDECVSKNEALSENIWVSFICIMNNIPLWIIGKPGTSKSLALNIVINKLMSQNSRSEKITKCPPLVSQTFMCSNTTTTEAIMDQLGKIVDRSNMYNNNYIIRIQILEEIGHADMSRFKPLVCLHNIIDNGYPFRPGISIPVHLIGLSNYKMDSAKLNRGILLLRCSLNDDAIKKTASDIFKSTNLAWNQNDINYNEASDEKKITKYDKQIQEVALSYQDKYKNSDDKEDRPFIGLRDFYGLIQSLTKPLMSGKIKEKDILTIVRRNFSGIPFNKELRNEKTSGIIKSSMEKLFKDTDFGENNHFNKLILQNEKPDKEDAKNVTIYYKMSQLIEDNLNQEHRILKTPIFRHILISTTNAAALLILVQNKAIKLPHYEDKVDSPYELFFSTNMSNLPDAEWISNEIRRLTEIMYKGKIAVFIGKHPCFDSLYDIFNLRYQKEGGDEELFVALISYGGDSYPTLISSNFKAIIILESDVYKSLPQPFLNRFEKFNMTYKTELLPSEISRTENDIKSLKRKLQINNLSSAFGCYSDELLLSVFHIKNSINDETISTEQLMLLSIRPSALVHASRNDRSFTSELIESALYENADLHSSLLHLLHGYTKKASQLGSLSDHFYKVWRKNKGIKSIIMLPSFNNIDKITGYEFIRIDSSNSVDIDTRIKAEIRQKAKHEKPLIISILISQSKLSIEVILQYEFILESIKGWCVKEEKIVKQPIHTLILISMEHNIENLKINQSMEWPLLYLDTCYDYTIKTKNNEDLPLDVSQLLFSPIRTLVKGDDEESQDDESIDNGLIDMGELFTKARQSIIPCYTEDENKLIDSIIINNKKLFNFVIKRPIINLITKITDEESNHTAIEFITDDFHDLWSFKQITLLSSPPSSIIEFLSIKLVKVIGDIMGIIFELLLSGIDPRNPIDNDKTFMKADIFYFMMERPEFADLFFWILNGDSNQVYPIDHRFTFDIKLPGQLSFYKFIWQIATNINNTENFDKPSELREEINKRLFKLDSEADISNVEDEFNKIMDSELDSNKDSDCFPFIAAFLLNTANSVRVDYNQGKDFTSWVSIFIEILKKLYAKEAKKSSKSKKKKKSNKEEKGGERKLTMELMLHQLTSFNELITLAHDFTIGYMFIPRIPKKSELEAFYDSLVSGDILDDIKDSNEEYPASRHVYTEEAHLVGFISDNFSKTMKDKEITIIQANDLFRNEFTTLLARHNSLNYNEDYIKDFTYEYQPFSLISSLQQFFIQFGDYLFVEEGEKALFTISAKFTEEEDGLNCIKKFINDNYKFLKFKEGEKIDKNILTSIISMFYLETYNQIYQGLVDQNIDDFDPYGGGEEEEEEEAEDPKE</sequence>
<keyword evidence="4" id="KW-1185">Reference proteome</keyword>